<evidence type="ECO:0000256" key="6">
    <source>
        <dbReference type="ARBA" id="ARBA00023237"/>
    </source>
</evidence>
<keyword evidence="6" id="KW-0998">Cell outer membrane</keyword>
<proteinExistence type="predicted"/>
<evidence type="ECO:0000256" key="1">
    <source>
        <dbReference type="ARBA" id="ARBA00004167"/>
    </source>
</evidence>
<organism evidence="8 9">
    <name type="scientific">Tardiphaga alba</name>
    <dbReference type="NCBI Taxonomy" id="340268"/>
    <lineage>
        <taxon>Bacteria</taxon>
        <taxon>Pseudomonadati</taxon>
        <taxon>Pseudomonadota</taxon>
        <taxon>Alphaproteobacteria</taxon>
        <taxon>Hyphomicrobiales</taxon>
        <taxon>Nitrobacteraceae</taxon>
        <taxon>Tardiphaga</taxon>
    </lineage>
</organism>
<evidence type="ECO:0000313" key="8">
    <source>
        <dbReference type="EMBL" id="QUS39896.1"/>
    </source>
</evidence>
<dbReference type="SMART" id="SM00965">
    <property type="entry name" value="STN"/>
    <property type="match status" value="1"/>
</dbReference>
<dbReference type="InterPro" id="IPR006260">
    <property type="entry name" value="TonB/TolA_C"/>
</dbReference>
<dbReference type="Gene3D" id="3.55.50.30">
    <property type="match status" value="1"/>
</dbReference>
<reference evidence="8 9" key="1">
    <citation type="submission" date="2019-02" db="EMBL/GenBank/DDBJ databases">
        <title>Emended description of the genus Rhodopseudomonas and description of Rhodopseudomonas albus sp. nov., a non-phototrophic, heavy-metal-tolerant bacterium isolated from garden soil.</title>
        <authorList>
            <person name="Bao Z."/>
            <person name="Cao W.W."/>
            <person name="Sato Y."/>
            <person name="Nishizawa T."/>
            <person name="Zhao J."/>
            <person name="Guo Y."/>
            <person name="Ohta H."/>
        </authorList>
    </citation>
    <scope>NUCLEOTIDE SEQUENCE [LARGE SCALE GENOMIC DNA]</scope>
    <source>
        <strain evidence="8 9">SK50-23</strain>
    </source>
</reference>
<evidence type="ECO:0000313" key="9">
    <source>
        <dbReference type="Proteomes" id="UP000682843"/>
    </source>
</evidence>
<dbReference type="InterPro" id="IPR011662">
    <property type="entry name" value="Secretin/TonB_short_N"/>
</dbReference>
<evidence type="ECO:0000256" key="3">
    <source>
        <dbReference type="ARBA" id="ARBA00022692"/>
    </source>
</evidence>
<evidence type="ECO:0000259" key="7">
    <source>
        <dbReference type="SMART" id="SM00965"/>
    </source>
</evidence>
<protein>
    <submittedName>
        <fullName evidence="8">TonB family protein</fullName>
    </submittedName>
</protein>
<evidence type="ECO:0000256" key="2">
    <source>
        <dbReference type="ARBA" id="ARBA00022448"/>
    </source>
</evidence>
<dbReference type="Pfam" id="PF07660">
    <property type="entry name" value="STN"/>
    <property type="match status" value="1"/>
</dbReference>
<feature type="domain" description="Secretin/TonB short N-terminal" evidence="7">
    <location>
        <begin position="80"/>
        <end position="131"/>
    </location>
</feature>
<comment type="subcellular location">
    <subcellularLocation>
        <location evidence="1">Membrane</location>
        <topology evidence="1">Single-pass membrane protein</topology>
    </subcellularLocation>
</comment>
<dbReference type="EMBL" id="CP036498">
    <property type="protein sequence ID" value="QUS39896.1"/>
    <property type="molecule type" value="Genomic_DNA"/>
</dbReference>
<name>A0ABX8AA65_9BRAD</name>
<keyword evidence="9" id="KW-1185">Reference proteome</keyword>
<evidence type="ECO:0000256" key="4">
    <source>
        <dbReference type="ARBA" id="ARBA00022989"/>
    </source>
</evidence>
<keyword evidence="3" id="KW-0812">Transmembrane</keyword>
<evidence type="ECO:0000256" key="5">
    <source>
        <dbReference type="ARBA" id="ARBA00023136"/>
    </source>
</evidence>
<gene>
    <name evidence="8" type="ORF">RPMA_14405</name>
</gene>
<keyword evidence="4" id="KW-1133">Transmembrane helix</keyword>
<dbReference type="Proteomes" id="UP000682843">
    <property type="component" value="Chromosome"/>
</dbReference>
<dbReference type="RefSeq" id="WP_211907966.1">
    <property type="nucleotide sequence ID" value="NZ_CP036498.1"/>
</dbReference>
<accession>A0ABX8AA65</accession>
<dbReference type="NCBIfam" id="TIGR01352">
    <property type="entry name" value="tonB_Cterm"/>
    <property type="match status" value="1"/>
</dbReference>
<sequence length="253" mass="26762">MAFVSSGCSLLRLADCLRRLIFVAALAAMALIEVNHSAVFPGARASEVKERETGSGKIAFAIEAQPLASALEAYSVVSRRQVIYNGNLAIGRQTAAVHGTFDVEEALGRLLQGTGLSPRYMAEDAFVLVPAPKAALPTSTTPGPLAARYYGLMQTRLLQTLCSDDGVMRETDRLAASFWIDSGGQVTRATLLDSTGDSGRDASVLKLLRQISVGASPPAGFAQPVTLVLSPRSAAFQQECRSMDAGMVSRVGR</sequence>
<dbReference type="SUPFAM" id="SSF74653">
    <property type="entry name" value="TolA/TonB C-terminal domain"/>
    <property type="match status" value="1"/>
</dbReference>
<keyword evidence="5" id="KW-0472">Membrane</keyword>
<keyword evidence="2" id="KW-0813">Transport</keyword>